<dbReference type="EMBL" id="CP000812">
    <property type="protein sequence ID" value="ABV34114.1"/>
    <property type="molecule type" value="Genomic_DNA"/>
</dbReference>
<reference evidence="5 6" key="1">
    <citation type="submission" date="2007-08" db="EMBL/GenBank/DDBJ databases">
        <title>Complete sequence of Thermotoga lettingae TMO.</title>
        <authorList>
            <consortium name="US DOE Joint Genome Institute"/>
            <person name="Copeland A."/>
            <person name="Lucas S."/>
            <person name="Lapidus A."/>
            <person name="Barry K."/>
            <person name="Glavina del Rio T."/>
            <person name="Dalin E."/>
            <person name="Tice H."/>
            <person name="Pitluck S."/>
            <person name="Foster B."/>
            <person name="Bruce D."/>
            <person name="Schmutz J."/>
            <person name="Larimer F."/>
            <person name="Land M."/>
            <person name="Hauser L."/>
            <person name="Kyrpides N."/>
            <person name="Mikhailova N."/>
            <person name="Nelson K."/>
            <person name="Gogarten J.P."/>
            <person name="Noll K."/>
            <person name="Richardson P."/>
        </authorList>
    </citation>
    <scope>NUCLEOTIDE SEQUENCE [LARGE SCALE GENOMIC DNA]</scope>
    <source>
        <strain evidence="6">ATCC BAA-301 / DSM 14385 / NBRC 107922 / TMO</strain>
    </source>
</reference>
<keyword evidence="2" id="KW-0238">DNA-binding</keyword>
<dbReference type="GO" id="GO:0003700">
    <property type="term" value="F:DNA-binding transcription factor activity"/>
    <property type="evidence" value="ECO:0007669"/>
    <property type="project" value="InterPro"/>
</dbReference>
<dbReference type="KEGG" id="tle:Tlet_1559"/>
<organism evidence="5 6">
    <name type="scientific">Pseudothermotoga lettingae (strain ATCC BAA-301 / DSM 14385 / NBRC 107922 / TMO)</name>
    <name type="common">Thermotoga lettingae</name>
    <dbReference type="NCBI Taxonomy" id="416591"/>
    <lineage>
        <taxon>Bacteria</taxon>
        <taxon>Thermotogati</taxon>
        <taxon>Thermotogota</taxon>
        <taxon>Thermotogae</taxon>
        <taxon>Thermotogales</taxon>
        <taxon>Thermotogaceae</taxon>
        <taxon>Pseudothermotoga</taxon>
    </lineage>
</organism>
<dbReference type="AlphaFoldDB" id="A8F7I0"/>
<dbReference type="HOGENOM" id="CLU_017584_10_4_0"/>
<proteinExistence type="predicted"/>
<dbReference type="Pfam" id="PF00392">
    <property type="entry name" value="GntR"/>
    <property type="match status" value="1"/>
</dbReference>
<dbReference type="eggNOG" id="COG1725">
    <property type="taxonomic scope" value="Bacteria"/>
</dbReference>
<dbReference type="InterPro" id="IPR036388">
    <property type="entry name" value="WH-like_DNA-bd_sf"/>
</dbReference>
<dbReference type="GO" id="GO:0003677">
    <property type="term" value="F:DNA binding"/>
    <property type="evidence" value="ECO:0007669"/>
    <property type="project" value="UniProtKB-KW"/>
</dbReference>
<evidence type="ECO:0000313" key="6">
    <source>
        <dbReference type="Proteomes" id="UP000002016"/>
    </source>
</evidence>
<dbReference type="RefSeq" id="WP_012003590.1">
    <property type="nucleotide sequence ID" value="NC_009828.1"/>
</dbReference>
<gene>
    <name evidence="5" type="ordered locus">Tlet_1559</name>
</gene>
<evidence type="ECO:0000256" key="1">
    <source>
        <dbReference type="ARBA" id="ARBA00023015"/>
    </source>
</evidence>
<dbReference type="CDD" id="cd07377">
    <property type="entry name" value="WHTH_GntR"/>
    <property type="match status" value="1"/>
</dbReference>
<evidence type="ECO:0000313" key="5">
    <source>
        <dbReference type="EMBL" id="ABV34114.1"/>
    </source>
</evidence>
<feature type="domain" description="HTH gntR-type" evidence="4">
    <location>
        <begin position="11"/>
        <end position="79"/>
    </location>
</feature>
<dbReference type="PANTHER" id="PTHR38445">
    <property type="entry name" value="HTH-TYPE TRANSCRIPTIONAL REPRESSOR YTRA"/>
    <property type="match status" value="1"/>
</dbReference>
<name>A8F7I0_PSELT</name>
<dbReference type="Gene3D" id="1.10.10.10">
    <property type="entry name" value="Winged helix-like DNA-binding domain superfamily/Winged helix DNA-binding domain"/>
    <property type="match status" value="1"/>
</dbReference>
<keyword evidence="1" id="KW-0805">Transcription regulation</keyword>
<keyword evidence="6" id="KW-1185">Reference proteome</keyword>
<sequence length="126" mass="14674">MWFTLDFSSHVPVYKQIKEKIKGLINANILKKGEFVPSIRNLAEDLGVNINTVARAYRELTIEGVLEPVRGEGYIVRKLNRDEFTKQILSKLELQIESCKKAGISFEELYNLLERIYWRDKNDPES</sequence>
<dbReference type="PANTHER" id="PTHR38445:SF7">
    <property type="entry name" value="GNTR-FAMILY TRANSCRIPTIONAL REGULATOR"/>
    <property type="match status" value="1"/>
</dbReference>
<evidence type="ECO:0000256" key="2">
    <source>
        <dbReference type="ARBA" id="ARBA00023125"/>
    </source>
</evidence>
<protein>
    <submittedName>
        <fullName evidence="5">Regulatory protein GntR HTH</fullName>
    </submittedName>
</protein>
<dbReference type="InterPro" id="IPR000524">
    <property type="entry name" value="Tscrpt_reg_HTH_GntR"/>
</dbReference>
<dbReference type="Proteomes" id="UP000002016">
    <property type="component" value="Chromosome"/>
</dbReference>
<dbReference type="OrthoDB" id="9801546at2"/>
<dbReference type="SMART" id="SM00345">
    <property type="entry name" value="HTH_GNTR"/>
    <property type="match status" value="1"/>
</dbReference>
<evidence type="ECO:0000259" key="4">
    <source>
        <dbReference type="PROSITE" id="PS50949"/>
    </source>
</evidence>
<reference evidence="5 6" key="2">
    <citation type="journal article" date="2009" name="Proc. Natl. Acad. Sci. U.S.A.">
        <title>On the chimeric nature, thermophilic origin, and phylogenetic placement of the Thermotogales.</title>
        <authorList>
            <person name="Zhaxybayeva O."/>
            <person name="Swithers K.S."/>
            <person name="Lapierre P."/>
            <person name="Fournier G.P."/>
            <person name="Bickhart D.M."/>
            <person name="DeBoy R.T."/>
            <person name="Nelson K.E."/>
            <person name="Nesbo C.L."/>
            <person name="Doolittle W.F."/>
            <person name="Gogarten J.P."/>
            <person name="Noll K.M."/>
        </authorList>
    </citation>
    <scope>NUCLEOTIDE SEQUENCE [LARGE SCALE GENOMIC DNA]</scope>
    <source>
        <strain evidence="6">ATCC BAA-301 / DSM 14385 / NBRC 107922 / TMO</strain>
    </source>
</reference>
<dbReference type="PROSITE" id="PS50949">
    <property type="entry name" value="HTH_GNTR"/>
    <property type="match status" value="1"/>
</dbReference>
<dbReference type="STRING" id="416591.Tlet_1559"/>
<evidence type="ECO:0000256" key="3">
    <source>
        <dbReference type="ARBA" id="ARBA00023163"/>
    </source>
</evidence>
<keyword evidence="3" id="KW-0804">Transcription</keyword>
<accession>A8F7I0</accession>
<dbReference type="InterPro" id="IPR036390">
    <property type="entry name" value="WH_DNA-bd_sf"/>
</dbReference>
<dbReference type="SUPFAM" id="SSF46785">
    <property type="entry name" value="Winged helix' DNA-binding domain"/>
    <property type="match status" value="1"/>
</dbReference>